<keyword evidence="1" id="KW-0472">Membrane</keyword>
<feature type="transmembrane region" description="Helical" evidence="1">
    <location>
        <begin position="83"/>
        <end position="100"/>
    </location>
</feature>
<dbReference type="Pfam" id="PF13687">
    <property type="entry name" value="DUF4153"/>
    <property type="match status" value="1"/>
</dbReference>
<accession>A0A494W5I4</accession>
<evidence type="ECO:0000256" key="1">
    <source>
        <dbReference type="SAM" id="Phobius"/>
    </source>
</evidence>
<keyword evidence="1" id="KW-0812">Transmembrane</keyword>
<feature type="transmembrane region" description="Helical" evidence="1">
    <location>
        <begin position="225"/>
        <end position="247"/>
    </location>
</feature>
<feature type="transmembrane region" description="Helical" evidence="1">
    <location>
        <begin position="289"/>
        <end position="308"/>
    </location>
</feature>
<evidence type="ECO:0000313" key="2">
    <source>
        <dbReference type="EMBL" id="AYL98562.1"/>
    </source>
</evidence>
<sequence>MKFPSIKNLAQSAGNTIKRYPLETLFALTGTIAATVKIELDRLNLNTENWCMRIIMVANLGFLLCLSATLYAQSKNWGAGKKAGIKIAAAIIAASIIFILDPPNREADYVRFFLLSLAFHLMVSFAAFTGKGHIQGFWQFNKTLFLRILASMLYGVVLFAGLSAAIGATNFLFNFKFEYDTYFILWVWITGMFTTIFFLAGVPIDTKALDEDESYPKGLKIFTQYVLIPLSTVYVFILLAYEIKILIEWKLPKGTVSNLILGYAVFGILSLLLVYPIREQTENKWLKTYARSFYFLLIPLQGLLFVAVGTRVFSYGVTEFRYFLIVLAVWLLGISLYFLLFKKQNIKLIPMSLAVLTLLSIYGPQSAFTTSMYSQRRMVVSFFKKHNAFKNGYLVPVDSTKISKLQGGQAVDRLSYFVDKYDLVALQPYFKRNLQLVADSIAGKKDAEGDLTYYRSGLRDAKYEWAKKTLGLNRFEKYYAYGDTTGHGEAIDNEYFLYQKNNITVVKDYDFMLSTDQSADSVINNYNGMKIMQTHIDQKVFILKVNDESFQFEPIQIVNKLVADTVKMKAFGRKENSQLYATQTYDVPAYLMQITKESPRYKVSLLFDEITFKRKLKGKLELLAVSGQYLVKVK</sequence>
<dbReference type="Proteomes" id="UP000270046">
    <property type="component" value="Chromosome"/>
</dbReference>
<gene>
    <name evidence="2" type="ORF">HYN43_026250</name>
</gene>
<dbReference type="KEGG" id="muh:HYN43_026250"/>
<evidence type="ECO:0000313" key="3">
    <source>
        <dbReference type="Proteomes" id="UP000270046"/>
    </source>
</evidence>
<dbReference type="OrthoDB" id="9809196at2"/>
<dbReference type="InterPro" id="IPR025291">
    <property type="entry name" value="DUF4153"/>
</dbReference>
<reference evidence="2 3" key="1">
    <citation type="submission" date="2018-10" db="EMBL/GenBank/DDBJ databases">
        <title>Genome sequencing of Mucilaginibacter sp. HYN0043.</title>
        <authorList>
            <person name="Kim M."/>
            <person name="Yi H."/>
        </authorList>
    </citation>
    <scope>NUCLEOTIDE SEQUENCE [LARGE SCALE GENOMIC DNA]</scope>
    <source>
        <strain evidence="2 3">HYN0043</strain>
    </source>
</reference>
<proteinExistence type="predicted"/>
<feature type="transmembrane region" description="Helical" evidence="1">
    <location>
        <begin position="112"/>
        <end position="132"/>
    </location>
</feature>
<organism evidence="2 3">
    <name type="scientific">Mucilaginibacter celer</name>
    <dbReference type="NCBI Taxonomy" id="2305508"/>
    <lineage>
        <taxon>Bacteria</taxon>
        <taxon>Pseudomonadati</taxon>
        <taxon>Bacteroidota</taxon>
        <taxon>Sphingobacteriia</taxon>
        <taxon>Sphingobacteriales</taxon>
        <taxon>Sphingobacteriaceae</taxon>
        <taxon>Mucilaginibacter</taxon>
    </lineage>
</organism>
<name>A0A494W5I4_9SPHI</name>
<dbReference type="EMBL" id="CP032869">
    <property type="protein sequence ID" value="AYL98562.1"/>
    <property type="molecule type" value="Genomic_DNA"/>
</dbReference>
<keyword evidence="1" id="KW-1133">Transmembrane helix</keyword>
<dbReference type="AlphaFoldDB" id="A0A494W5I4"/>
<keyword evidence="3" id="KW-1185">Reference proteome</keyword>
<feature type="transmembrane region" description="Helical" evidence="1">
    <location>
        <begin position="144"/>
        <end position="171"/>
    </location>
</feature>
<protein>
    <submittedName>
        <fullName evidence="2">DUF4153 domain-containing protein</fullName>
    </submittedName>
</protein>
<dbReference type="RefSeq" id="WP_119406833.1">
    <property type="nucleotide sequence ID" value="NZ_CP032869.1"/>
</dbReference>
<feature type="transmembrane region" description="Helical" evidence="1">
    <location>
        <begin position="183"/>
        <end position="204"/>
    </location>
</feature>
<feature type="transmembrane region" description="Helical" evidence="1">
    <location>
        <begin position="50"/>
        <end position="71"/>
    </location>
</feature>
<feature type="transmembrane region" description="Helical" evidence="1">
    <location>
        <begin position="320"/>
        <end position="341"/>
    </location>
</feature>
<feature type="transmembrane region" description="Helical" evidence="1">
    <location>
        <begin position="259"/>
        <end position="277"/>
    </location>
</feature>